<proteinExistence type="predicted"/>
<sequence length="263" mass="29684">MRKLGSSSLLPLDLEIEKTARRNKKKAKEARNHSSTMADQNDPPDPNAQRRMWKTDALIQSQSASMRALEMQVGHLASAINNRPQGSLPSDTEPNPKNDKREHCKSITLRSGKEIEGDDDVHMMTHHNMDALELSLQGSGDESCEEISECIKELNALPTYRRTFQKFESFEMPEKSKASKPSIEEPPEVELKQLPAYLKYNHVLFTAMTRVSSAKQPAKSTVQPPPVKKKKRTSHIVGSNSQKFPTVKLIGETQQTQYKHHDT</sequence>
<dbReference type="AlphaFoldDB" id="A0AAD8IDB5"/>
<organism evidence="2 3">
    <name type="scientific">Heracleum sosnowskyi</name>
    <dbReference type="NCBI Taxonomy" id="360622"/>
    <lineage>
        <taxon>Eukaryota</taxon>
        <taxon>Viridiplantae</taxon>
        <taxon>Streptophyta</taxon>
        <taxon>Embryophyta</taxon>
        <taxon>Tracheophyta</taxon>
        <taxon>Spermatophyta</taxon>
        <taxon>Magnoliopsida</taxon>
        <taxon>eudicotyledons</taxon>
        <taxon>Gunneridae</taxon>
        <taxon>Pentapetalae</taxon>
        <taxon>asterids</taxon>
        <taxon>campanulids</taxon>
        <taxon>Apiales</taxon>
        <taxon>Apiaceae</taxon>
        <taxon>Apioideae</taxon>
        <taxon>apioid superclade</taxon>
        <taxon>Tordylieae</taxon>
        <taxon>Tordyliinae</taxon>
        <taxon>Heracleum</taxon>
    </lineage>
</organism>
<feature type="region of interest" description="Disordered" evidence="1">
    <location>
        <begin position="80"/>
        <end position="114"/>
    </location>
</feature>
<reference evidence="2" key="2">
    <citation type="submission" date="2023-05" db="EMBL/GenBank/DDBJ databases">
        <authorList>
            <person name="Schelkunov M.I."/>
        </authorList>
    </citation>
    <scope>NUCLEOTIDE SEQUENCE</scope>
    <source>
        <strain evidence="2">Hsosn_3</strain>
        <tissue evidence="2">Leaf</tissue>
    </source>
</reference>
<evidence type="ECO:0000313" key="3">
    <source>
        <dbReference type="Proteomes" id="UP001237642"/>
    </source>
</evidence>
<feature type="region of interest" description="Disordered" evidence="1">
    <location>
        <begin position="1"/>
        <end position="56"/>
    </location>
</feature>
<evidence type="ECO:0000256" key="1">
    <source>
        <dbReference type="SAM" id="MobiDB-lite"/>
    </source>
</evidence>
<protein>
    <submittedName>
        <fullName evidence="2">Uncharacterized protein</fullName>
    </submittedName>
</protein>
<feature type="region of interest" description="Disordered" evidence="1">
    <location>
        <begin position="213"/>
        <end position="263"/>
    </location>
</feature>
<gene>
    <name evidence="2" type="ORF">POM88_021502</name>
</gene>
<feature type="compositionally biased region" description="Polar residues" evidence="1">
    <location>
        <begin position="213"/>
        <end position="222"/>
    </location>
</feature>
<reference evidence="2" key="1">
    <citation type="submission" date="2023-02" db="EMBL/GenBank/DDBJ databases">
        <title>Genome of toxic invasive species Heracleum sosnowskyi carries increased number of genes despite the absence of recent whole-genome duplications.</title>
        <authorList>
            <person name="Schelkunov M."/>
            <person name="Shtratnikova V."/>
            <person name="Makarenko M."/>
            <person name="Klepikova A."/>
            <person name="Omelchenko D."/>
            <person name="Novikova G."/>
            <person name="Obukhova E."/>
            <person name="Bogdanov V."/>
            <person name="Penin A."/>
            <person name="Logacheva M."/>
        </authorList>
    </citation>
    <scope>NUCLEOTIDE SEQUENCE</scope>
    <source>
        <strain evidence="2">Hsosn_3</strain>
        <tissue evidence="2">Leaf</tissue>
    </source>
</reference>
<keyword evidence="3" id="KW-1185">Reference proteome</keyword>
<feature type="compositionally biased region" description="Polar residues" evidence="1">
    <location>
        <begin position="80"/>
        <end position="93"/>
    </location>
</feature>
<evidence type="ECO:0000313" key="2">
    <source>
        <dbReference type="EMBL" id="KAK1383767.1"/>
    </source>
</evidence>
<accession>A0AAD8IDB5</accession>
<feature type="compositionally biased region" description="Basic and acidic residues" evidence="1">
    <location>
        <begin position="94"/>
        <end position="114"/>
    </location>
</feature>
<dbReference type="Proteomes" id="UP001237642">
    <property type="component" value="Unassembled WGS sequence"/>
</dbReference>
<name>A0AAD8IDB5_9APIA</name>
<dbReference type="EMBL" id="JAUIZM010000005">
    <property type="protein sequence ID" value="KAK1383767.1"/>
    <property type="molecule type" value="Genomic_DNA"/>
</dbReference>
<comment type="caution">
    <text evidence="2">The sequence shown here is derived from an EMBL/GenBank/DDBJ whole genome shotgun (WGS) entry which is preliminary data.</text>
</comment>